<evidence type="ECO:0000313" key="1">
    <source>
        <dbReference type="EMBL" id="CAB4195576.1"/>
    </source>
</evidence>
<proteinExistence type="predicted"/>
<name>A0A6J5RMM7_9CAUD</name>
<dbReference type="EMBL" id="LR797246">
    <property type="protein sequence ID" value="CAB4195576.1"/>
    <property type="molecule type" value="Genomic_DNA"/>
</dbReference>
<reference evidence="1" key="1">
    <citation type="submission" date="2020-05" db="EMBL/GenBank/DDBJ databases">
        <authorList>
            <person name="Chiriac C."/>
            <person name="Salcher M."/>
            <person name="Ghai R."/>
            <person name="Kavagutti S V."/>
        </authorList>
    </citation>
    <scope>NUCLEOTIDE SEQUENCE</scope>
</reference>
<protein>
    <submittedName>
        <fullName evidence="1">Uncharacterized protein</fullName>
    </submittedName>
</protein>
<organism evidence="1">
    <name type="scientific">uncultured Caudovirales phage</name>
    <dbReference type="NCBI Taxonomy" id="2100421"/>
    <lineage>
        <taxon>Viruses</taxon>
        <taxon>Duplodnaviria</taxon>
        <taxon>Heunggongvirae</taxon>
        <taxon>Uroviricota</taxon>
        <taxon>Caudoviricetes</taxon>
        <taxon>Peduoviridae</taxon>
        <taxon>Maltschvirus</taxon>
        <taxon>Maltschvirus maltsch</taxon>
    </lineage>
</organism>
<gene>
    <name evidence="1" type="ORF">UFOVP1299_20</name>
</gene>
<accession>A0A6J5RMM7</accession>
<sequence>MGVKNANLTKLAEGFIYRQTPKFPLSFRGCHLIDGKLYEEDRLIARWADEN</sequence>